<dbReference type="EMBL" id="JAAGOA010000016">
    <property type="protein sequence ID" value="NEE02631.1"/>
    <property type="molecule type" value="Genomic_DNA"/>
</dbReference>
<gene>
    <name evidence="7" type="ORF">G1H10_20915</name>
</gene>
<dbReference type="InterPro" id="IPR036259">
    <property type="entry name" value="MFS_trans_sf"/>
</dbReference>
<evidence type="ECO:0000256" key="3">
    <source>
        <dbReference type="ARBA" id="ARBA00022989"/>
    </source>
</evidence>
<dbReference type="GO" id="GO:0022857">
    <property type="term" value="F:transmembrane transporter activity"/>
    <property type="evidence" value="ECO:0007669"/>
    <property type="project" value="InterPro"/>
</dbReference>
<feature type="transmembrane region" description="Helical" evidence="5">
    <location>
        <begin position="379"/>
        <end position="400"/>
    </location>
</feature>
<reference evidence="7 8" key="1">
    <citation type="submission" date="2020-02" db="EMBL/GenBank/DDBJ databases">
        <authorList>
            <person name="Li X.-J."/>
            <person name="Han X.-M."/>
        </authorList>
    </citation>
    <scope>NUCLEOTIDE SEQUENCE [LARGE SCALE GENOMIC DNA]</scope>
    <source>
        <strain evidence="7 8">CCTCC AB 2017055</strain>
    </source>
</reference>
<feature type="transmembrane region" description="Helical" evidence="5">
    <location>
        <begin position="406"/>
        <end position="423"/>
    </location>
</feature>
<dbReference type="PANTHER" id="PTHR23534:SF1">
    <property type="entry name" value="MAJOR FACILITATOR SUPERFAMILY PROTEIN"/>
    <property type="match status" value="1"/>
</dbReference>
<keyword evidence="2 5" id="KW-0812">Transmembrane</keyword>
<evidence type="ECO:0000313" key="8">
    <source>
        <dbReference type="Proteomes" id="UP000475214"/>
    </source>
</evidence>
<feature type="transmembrane region" description="Helical" evidence="5">
    <location>
        <begin position="338"/>
        <end position="358"/>
    </location>
</feature>
<keyword evidence="3 5" id="KW-1133">Transmembrane helix</keyword>
<dbReference type="Gene3D" id="1.20.1250.20">
    <property type="entry name" value="MFS general substrate transporter like domains"/>
    <property type="match status" value="2"/>
</dbReference>
<dbReference type="RefSeq" id="WP_163741393.1">
    <property type="nucleotide sequence ID" value="NZ_JAAGOA010000016.1"/>
</dbReference>
<sequence>MTGNAEVAPGGQPSPVPDAGIDALQRRTLRLLVAAQVVGGLGIGSALAVGSVVALRLSGSDRWSGLAGTMITLGAGLVAIPLARLAARRGRRLSLSVGWMIATGGALITLLAAIISSFPLFLLGLLLFGSGTATNLQSRYAATDLSPAGSRARHLSIVVWSTTVGSVLGPNLTGPGAAVGRWLGIPEIAGPFVFSAIGFVAATLLIALLLRPDPLLVAQRMQDVSVTVEPALQQARASAWTTIRRNPAALLALAAVVVGHGVMVAVMTMTPVHLTHHGSELRIIGLTISLHIAGMYALSPVFGWLADRLGRRPVIAIGQALLIAAAAVAGTADGRTEQIVAGLVLLGLGWSAGLVAGSTLLAESVPAGKRPAVQGFSDLLMNLAAATTGGLSGVVLGWVGYGGLNAISAVLVAGPALLLLIGWRQHRRSPALR</sequence>
<evidence type="ECO:0000256" key="1">
    <source>
        <dbReference type="ARBA" id="ARBA00004651"/>
    </source>
</evidence>
<dbReference type="GO" id="GO:0005886">
    <property type="term" value="C:plasma membrane"/>
    <property type="evidence" value="ECO:0007669"/>
    <property type="project" value="UniProtKB-SubCell"/>
</dbReference>
<accession>A0A6L9SDP5</accession>
<feature type="transmembrane region" description="Helical" evidence="5">
    <location>
        <begin position="188"/>
        <end position="210"/>
    </location>
</feature>
<feature type="transmembrane region" description="Helical" evidence="5">
    <location>
        <begin position="31"/>
        <end position="54"/>
    </location>
</feature>
<evidence type="ECO:0000256" key="4">
    <source>
        <dbReference type="ARBA" id="ARBA00023136"/>
    </source>
</evidence>
<dbReference type="PANTHER" id="PTHR23534">
    <property type="entry name" value="MFS PERMEASE"/>
    <property type="match status" value="1"/>
</dbReference>
<feature type="transmembrane region" description="Helical" evidence="5">
    <location>
        <begin position="99"/>
        <end position="128"/>
    </location>
</feature>
<dbReference type="SUPFAM" id="SSF103473">
    <property type="entry name" value="MFS general substrate transporter"/>
    <property type="match status" value="1"/>
</dbReference>
<name>A0A6L9SDP5_9ACTN</name>
<comment type="caution">
    <text evidence="7">The sequence shown here is derived from an EMBL/GenBank/DDBJ whole genome shotgun (WGS) entry which is preliminary data.</text>
</comment>
<dbReference type="InterPro" id="IPR020846">
    <property type="entry name" value="MFS_dom"/>
</dbReference>
<feature type="transmembrane region" description="Helical" evidence="5">
    <location>
        <begin position="281"/>
        <end position="302"/>
    </location>
</feature>
<feature type="transmembrane region" description="Helical" evidence="5">
    <location>
        <begin position="314"/>
        <end position="332"/>
    </location>
</feature>
<keyword evidence="8" id="KW-1185">Reference proteome</keyword>
<dbReference type="InterPro" id="IPR011701">
    <property type="entry name" value="MFS"/>
</dbReference>
<organism evidence="7 8">
    <name type="scientific">Phytoactinopolyspora halotolerans</name>
    <dbReference type="NCBI Taxonomy" id="1981512"/>
    <lineage>
        <taxon>Bacteria</taxon>
        <taxon>Bacillati</taxon>
        <taxon>Actinomycetota</taxon>
        <taxon>Actinomycetes</taxon>
        <taxon>Jiangellales</taxon>
        <taxon>Jiangellaceae</taxon>
        <taxon>Phytoactinopolyspora</taxon>
    </lineage>
</organism>
<feature type="transmembrane region" description="Helical" evidence="5">
    <location>
        <begin position="66"/>
        <end position="87"/>
    </location>
</feature>
<proteinExistence type="predicted"/>
<dbReference type="AlphaFoldDB" id="A0A6L9SDP5"/>
<evidence type="ECO:0000313" key="7">
    <source>
        <dbReference type="EMBL" id="NEE02631.1"/>
    </source>
</evidence>
<protein>
    <submittedName>
        <fullName evidence="7">MFS transporter</fullName>
    </submittedName>
</protein>
<dbReference type="PROSITE" id="PS50850">
    <property type="entry name" value="MFS"/>
    <property type="match status" value="1"/>
</dbReference>
<dbReference type="Pfam" id="PF07690">
    <property type="entry name" value="MFS_1"/>
    <property type="match status" value="2"/>
</dbReference>
<feature type="domain" description="Major facilitator superfamily (MFS) profile" evidence="6">
    <location>
        <begin position="28"/>
        <end position="426"/>
    </location>
</feature>
<evidence type="ECO:0000256" key="5">
    <source>
        <dbReference type="SAM" id="Phobius"/>
    </source>
</evidence>
<feature type="transmembrane region" description="Helical" evidence="5">
    <location>
        <begin position="248"/>
        <end position="269"/>
    </location>
</feature>
<dbReference type="Proteomes" id="UP000475214">
    <property type="component" value="Unassembled WGS sequence"/>
</dbReference>
<evidence type="ECO:0000259" key="6">
    <source>
        <dbReference type="PROSITE" id="PS50850"/>
    </source>
</evidence>
<comment type="subcellular location">
    <subcellularLocation>
        <location evidence="1">Cell membrane</location>
        <topology evidence="1">Multi-pass membrane protein</topology>
    </subcellularLocation>
</comment>
<keyword evidence="4 5" id="KW-0472">Membrane</keyword>
<evidence type="ECO:0000256" key="2">
    <source>
        <dbReference type="ARBA" id="ARBA00022692"/>
    </source>
</evidence>